<dbReference type="GO" id="GO:0019379">
    <property type="term" value="P:sulfate assimilation, phosphoadenylyl sulfate reduction by phosphoadenylyl-sulfate reductase (thioredoxin)"/>
    <property type="evidence" value="ECO:0007669"/>
    <property type="project" value="TreeGrafter"/>
</dbReference>
<name>I5B5Z6_9BACT</name>
<keyword evidence="4 7" id="KW-0808">Transferase</keyword>
<keyword evidence="6 7" id="KW-0067">ATP-binding</keyword>
<dbReference type="EC" id="2.7.1.25" evidence="3 7"/>
<dbReference type="GO" id="GO:0004781">
    <property type="term" value="F:sulfate adenylyltransferase (ATP) activity"/>
    <property type="evidence" value="ECO:0007669"/>
    <property type="project" value="TreeGrafter"/>
</dbReference>
<organism evidence="9 10">
    <name type="scientific">Desulfobacter postgatei 2ac9</name>
    <dbReference type="NCBI Taxonomy" id="879212"/>
    <lineage>
        <taxon>Bacteria</taxon>
        <taxon>Pseudomonadati</taxon>
        <taxon>Thermodesulfobacteriota</taxon>
        <taxon>Desulfobacteria</taxon>
        <taxon>Desulfobacterales</taxon>
        <taxon>Desulfobacteraceae</taxon>
        <taxon>Desulfobacter</taxon>
    </lineage>
</organism>
<dbReference type="SUPFAM" id="SSF52540">
    <property type="entry name" value="P-loop containing nucleoside triphosphate hydrolases"/>
    <property type="match status" value="1"/>
</dbReference>
<dbReference type="GO" id="GO:0005737">
    <property type="term" value="C:cytoplasm"/>
    <property type="evidence" value="ECO:0007669"/>
    <property type="project" value="TreeGrafter"/>
</dbReference>
<dbReference type="InterPro" id="IPR002891">
    <property type="entry name" value="APS"/>
</dbReference>
<dbReference type="CDD" id="cd02027">
    <property type="entry name" value="APSK"/>
    <property type="match status" value="1"/>
</dbReference>
<dbReference type="PANTHER" id="PTHR42700:SF1">
    <property type="entry name" value="SULFATE ADENYLYLTRANSFERASE"/>
    <property type="match status" value="1"/>
</dbReference>
<dbReference type="GO" id="GO:0070814">
    <property type="term" value="P:hydrogen sulfide biosynthetic process"/>
    <property type="evidence" value="ECO:0007669"/>
    <property type="project" value="UniProtKB-UniPathway"/>
</dbReference>
<dbReference type="FunFam" id="3.40.50.300:FF:000802">
    <property type="entry name" value="Sulfate adenylyltransferase"/>
    <property type="match status" value="1"/>
</dbReference>
<dbReference type="InterPro" id="IPR027417">
    <property type="entry name" value="P-loop_NTPase"/>
</dbReference>
<evidence type="ECO:0000256" key="3">
    <source>
        <dbReference type="ARBA" id="ARBA00012121"/>
    </source>
</evidence>
<dbReference type="AlphaFoldDB" id="I5B5Z6"/>
<comment type="similarity">
    <text evidence="7">Belongs to the APS kinase family.</text>
</comment>
<comment type="pathway">
    <text evidence="2 7">Sulfur metabolism; hydrogen sulfide biosynthesis; sulfite from sulfate: step 2/3.</text>
</comment>
<feature type="domain" description="APS kinase" evidence="8">
    <location>
        <begin position="1"/>
        <end position="149"/>
    </location>
</feature>
<evidence type="ECO:0000256" key="7">
    <source>
        <dbReference type="RuleBase" id="RU004347"/>
    </source>
</evidence>
<keyword evidence="5 7" id="KW-0547">Nucleotide-binding</keyword>
<dbReference type="GO" id="GO:0010134">
    <property type="term" value="P:sulfate assimilation via adenylyl sulfate reduction"/>
    <property type="evidence" value="ECO:0007669"/>
    <property type="project" value="TreeGrafter"/>
</dbReference>
<keyword evidence="10" id="KW-1185">Reference proteome</keyword>
<evidence type="ECO:0000256" key="5">
    <source>
        <dbReference type="ARBA" id="ARBA00022741"/>
    </source>
</evidence>
<dbReference type="GO" id="GO:0005524">
    <property type="term" value="F:ATP binding"/>
    <property type="evidence" value="ECO:0007669"/>
    <property type="project" value="UniProtKB-KW"/>
</dbReference>
<evidence type="ECO:0000256" key="2">
    <source>
        <dbReference type="ARBA" id="ARBA00004806"/>
    </source>
</evidence>
<reference evidence="9 10" key="2">
    <citation type="submission" date="2012-02" db="EMBL/GenBank/DDBJ databases">
        <title>Improved High-Quality Draft sequence of Desulfobacter postgatei 2ac9.</title>
        <authorList>
            <consortium name="US DOE Joint Genome Institute"/>
            <person name="Lucas S."/>
            <person name="Han J."/>
            <person name="Lapidus A."/>
            <person name="Cheng J.-F."/>
            <person name="Goodwin L."/>
            <person name="Pitluck S."/>
            <person name="Peters L."/>
            <person name="Ovchinnikova G."/>
            <person name="Held B."/>
            <person name="Detter J.C."/>
            <person name="Han C."/>
            <person name="Tapia R."/>
            <person name="Land M."/>
            <person name="Hauser L."/>
            <person name="Kyrpides N."/>
            <person name="Ivanova N."/>
            <person name="Pagani I."/>
            <person name="Orellana R."/>
            <person name="Lovley D."/>
            <person name="Woyke T."/>
        </authorList>
    </citation>
    <scope>NUCLEOTIDE SEQUENCE [LARGE SCALE GENOMIC DNA]</scope>
    <source>
        <strain evidence="9 10">2ac9</strain>
    </source>
</reference>
<evidence type="ECO:0000256" key="4">
    <source>
        <dbReference type="ARBA" id="ARBA00022679"/>
    </source>
</evidence>
<evidence type="ECO:0000259" key="8">
    <source>
        <dbReference type="Pfam" id="PF01583"/>
    </source>
</evidence>
<dbReference type="HOGENOM" id="CLU_046932_2_3_7"/>
<dbReference type="STRING" id="879212.DespoDRAFT_03111"/>
<dbReference type="NCBIfam" id="TIGR00455">
    <property type="entry name" value="apsK"/>
    <property type="match status" value="1"/>
</dbReference>
<dbReference type="eggNOG" id="COG0529">
    <property type="taxonomic scope" value="Bacteria"/>
</dbReference>
<sequence>MFITGLSGSGKSTLAKVLYVRFMEMRARSVSLLDGDIVRKNLSSELNFSRDHRNLNVHRIGFVASEITKNRGIVICAPIAPYGQSRHTVREMILPYGGFIEVFMSTPLEICEQRDRKGIYAKARAGIMKGVTGIDDPYETPQSPELSIDTNQLTPTEAAQEIFLFLEEQGYIR</sequence>
<proteinExistence type="inferred from homology"/>
<reference evidence="9 10" key="1">
    <citation type="submission" date="2011-09" db="EMBL/GenBank/DDBJ databases">
        <authorList>
            <consortium name="US DOE Joint Genome Institute (JGI-PGF)"/>
            <person name="Lucas S."/>
            <person name="Han J."/>
            <person name="Lapidus A."/>
            <person name="Cheng J.-F."/>
            <person name="Goodwin L."/>
            <person name="Pitluck S."/>
            <person name="Peters L."/>
            <person name="Land M.L."/>
            <person name="Hauser L."/>
            <person name="Orellana R."/>
            <person name="Lovley D."/>
            <person name="Woyke T.J."/>
        </authorList>
    </citation>
    <scope>NUCLEOTIDE SEQUENCE [LARGE SCALE GENOMIC DNA]</scope>
    <source>
        <strain evidence="9 10">2ac9</strain>
    </source>
</reference>
<gene>
    <name evidence="9" type="ORF">DespoDRAFT_03111</name>
</gene>
<dbReference type="UniPathway" id="UPA00140">
    <property type="reaction ID" value="UER00205"/>
</dbReference>
<evidence type="ECO:0000256" key="1">
    <source>
        <dbReference type="ARBA" id="ARBA00001823"/>
    </source>
</evidence>
<protein>
    <recommendedName>
        <fullName evidence="3 7">Adenylyl-sulfate kinase</fullName>
        <ecNumber evidence="3 7">2.7.1.25</ecNumber>
    </recommendedName>
</protein>
<comment type="function">
    <text evidence="7">Catalyzes the synthesis of activated sulfate.</text>
</comment>
<dbReference type="PANTHER" id="PTHR42700">
    <property type="entry name" value="SULFATE ADENYLYLTRANSFERASE"/>
    <property type="match status" value="1"/>
</dbReference>
<dbReference type="InterPro" id="IPR059117">
    <property type="entry name" value="APS_kinase_dom"/>
</dbReference>
<evidence type="ECO:0000313" key="10">
    <source>
        <dbReference type="Proteomes" id="UP000005778"/>
    </source>
</evidence>
<dbReference type="GO" id="GO:0004020">
    <property type="term" value="F:adenylylsulfate kinase activity"/>
    <property type="evidence" value="ECO:0007669"/>
    <property type="project" value="UniProtKB-EC"/>
</dbReference>
<evidence type="ECO:0000313" key="9">
    <source>
        <dbReference type="EMBL" id="EIM64909.1"/>
    </source>
</evidence>
<dbReference type="Proteomes" id="UP000005778">
    <property type="component" value="Chromosome"/>
</dbReference>
<evidence type="ECO:0000256" key="6">
    <source>
        <dbReference type="ARBA" id="ARBA00022840"/>
    </source>
</evidence>
<dbReference type="InterPro" id="IPR050512">
    <property type="entry name" value="Sulf_AdTrans/APS_kinase"/>
</dbReference>
<comment type="catalytic activity">
    <reaction evidence="1 7">
        <text>adenosine 5'-phosphosulfate + ATP = 3'-phosphoadenylyl sulfate + ADP + H(+)</text>
        <dbReference type="Rhea" id="RHEA:24152"/>
        <dbReference type="ChEBI" id="CHEBI:15378"/>
        <dbReference type="ChEBI" id="CHEBI:30616"/>
        <dbReference type="ChEBI" id="CHEBI:58243"/>
        <dbReference type="ChEBI" id="CHEBI:58339"/>
        <dbReference type="ChEBI" id="CHEBI:456216"/>
        <dbReference type="EC" id="2.7.1.25"/>
    </reaction>
</comment>
<dbReference type="NCBIfam" id="NF003013">
    <property type="entry name" value="PRK03846.1"/>
    <property type="match status" value="1"/>
</dbReference>
<dbReference type="Gene3D" id="3.40.50.300">
    <property type="entry name" value="P-loop containing nucleotide triphosphate hydrolases"/>
    <property type="match status" value="1"/>
</dbReference>
<keyword evidence="7 9" id="KW-0418">Kinase</keyword>
<accession>I5B5Z6</accession>
<dbReference type="Pfam" id="PF01583">
    <property type="entry name" value="APS_kinase"/>
    <property type="match status" value="1"/>
</dbReference>
<dbReference type="EMBL" id="CM001488">
    <property type="protein sequence ID" value="EIM64909.1"/>
    <property type="molecule type" value="Genomic_DNA"/>
</dbReference>